<name>A0A1X7IMY9_9SPHI</name>
<dbReference type="InterPro" id="IPR050639">
    <property type="entry name" value="SSR_resolvase"/>
</dbReference>
<feature type="coiled-coil region" evidence="1">
    <location>
        <begin position="363"/>
        <end position="425"/>
    </location>
</feature>
<accession>A0A1X7IMY9</accession>
<dbReference type="EMBL" id="FXAU01000001">
    <property type="protein sequence ID" value="SMG16013.1"/>
    <property type="molecule type" value="Genomic_DNA"/>
</dbReference>
<organism evidence="4 5">
    <name type="scientific">Sphingobacterium psychroaquaticum</name>
    <dbReference type="NCBI Taxonomy" id="561061"/>
    <lineage>
        <taxon>Bacteria</taxon>
        <taxon>Pseudomonadati</taxon>
        <taxon>Bacteroidota</taxon>
        <taxon>Sphingobacteriia</taxon>
        <taxon>Sphingobacteriales</taxon>
        <taxon>Sphingobacteriaceae</taxon>
        <taxon>Sphingobacterium</taxon>
    </lineage>
</organism>
<dbReference type="Pfam" id="PF07508">
    <property type="entry name" value="Recombinase"/>
    <property type="match status" value="1"/>
</dbReference>
<dbReference type="SMART" id="SM00857">
    <property type="entry name" value="Resolvase"/>
    <property type="match status" value="1"/>
</dbReference>
<dbReference type="Pfam" id="PF00239">
    <property type="entry name" value="Resolvase"/>
    <property type="match status" value="1"/>
</dbReference>
<dbReference type="PANTHER" id="PTHR30461:SF23">
    <property type="entry name" value="DNA RECOMBINASE-RELATED"/>
    <property type="match status" value="1"/>
</dbReference>
<dbReference type="PROSITE" id="PS51736">
    <property type="entry name" value="RECOMBINASES_3"/>
    <property type="match status" value="1"/>
</dbReference>
<dbReference type="PROSITE" id="PS51737">
    <property type="entry name" value="RECOMBINASE_DNA_BIND"/>
    <property type="match status" value="1"/>
</dbReference>
<dbReference type="Gene3D" id="3.90.1750.20">
    <property type="entry name" value="Putative Large Serine Recombinase, Chain B, Domain 2"/>
    <property type="match status" value="1"/>
</dbReference>
<evidence type="ECO:0000313" key="4">
    <source>
        <dbReference type="EMBL" id="SMG16013.1"/>
    </source>
</evidence>
<dbReference type="InterPro" id="IPR036162">
    <property type="entry name" value="Resolvase-like_N_sf"/>
</dbReference>
<evidence type="ECO:0000313" key="5">
    <source>
        <dbReference type="Proteomes" id="UP000192980"/>
    </source>
</evidence>
<evidence type="ECO:0000259" key="3">
    <source>
        <dbReference type="PROSITE" id="PS51737"/>
    </source>
</evidence>
<feature type="domain" description="Recombinase" evidence="3">
    <location>
        <begin position="159"/>
        <end position="270"/>
    </location>
</feature>
<dbReference type="InterPro" id="IPR006119">
    <property type="entry name" value="Resolv_N"/>
</dbReference>
<keyword evidence="5" id="KW-1185">Reference proteome</keyword>
<dbReference type="Proteomes" id="UP000192980">
    <property type="component" value="Unassembled WGS sequence"/>
</dbReference>
<dbReference type="Gene3D" id="3.40.50.1390">
    <property type="entry name" value="Resolvase, N-terminal catalytic domain"/>
    <property type="match status" value="1"/>
</dbReference>
<reference evidence="4 5" key="1">
    <citation type="submission" date="2017-04" db="EMBL/GenBank/DDBJ databases">
        <authorList>
            <person name="Afonso C.L."/>
            <person name="Miller P.J."/>
            <person name="Scott M.A."/>
            <person name="Spackman E."/>
            <person name="Goraichik I."/>
            <person name="Dimitrov K.M."/>
            <person name="Suarez D.L."/>
            <person name="Swayne D.E."/>
        </authorList>
    </citation>
    <scope>NUCLEOTIDE SEQUENCE [LARGE SCALE GENOMIC DNA]</scope>
    <source>
        <strain evidence="4 5">DSM 22418</strain>
    </source>
</reference>
<dbReference type="GO" id="GO:0000150">
    <property type="term" value="F:DNA strand exchange activity"/>
    <property type="evidence" value="ECO:0007669"/>
    <property type="project" value="InterPro"/>
</dbReference>
<sequence length="529" mass="60880">MEAIGYIRKSTKDQSHYSLEYQEKAIRQYCEHNEVELGAVYVDDGESSYTFDRPDYQALETFIKQQRGRIKYLIVLDHDRFSRNLPEALMKIEQLEKKHGLKVVATNESLDIDTSDPSVFMLRAFKYLIANQELFTIRRRAKMGIRQAQESGRYVNLAPYGYINAKEAGTKRGLLVVNETEAYVVKKIFRDYLSGVPAYIIHKSVKEMGFPLNGNDAITRVLRNCLYAGLVRVTANEKEPLRIVKGIHEAIVSEEQYWRAQEMLDDKRVEKPHIKDDFPLRGVLRSNCCGGHMTAGYSKGKKKYYLYYRCVKHSSVNISGTVLHKRYEELLQHLSFTKEQVTELIGYIKDELKKAVKVRAKEFEIKKEQLIIAQKKLDGLEDKVLNDIINGDTYKKGYKKFSIEIARLKSEVSDLSVDIKTKAQEQIKLIPKLMDIPELFNRASINQQHAILNRVFKQGLTFADGMFRTPSLNPVFHHNYQTINKKGLLEVEQPIGNNTQIPCCGEGGIRTHDTVIPYTDFPGLLIRPL</sequence>
<evidence type="ECO:0000256" key="1">
    <source>
        <dbReference type="SAM" id="Coils"/>
    </source>
</evidence>
<keyword evidence="1" id="KW-0175">Coiled coil</keyword>
<dbReference type="GO" id="GO:0003677">
    <property type="term" value="F:DNA binding"/>
    <property type="evidence" value="ECO:0007669"/>
    <property type="project" value="InterPro"/>
</dbReference>
<dbReference type="InterPro" id="IPR011109">
    <property type="entry name" value="DNA_bind_recombinase_dom"/>
</dbReference>
<evidence type="ECO:0000259" key="2">
    <source>
        <dbReference type="PROSITE" id="PS51736"/>
    </source>
</evidence>
<dbReference type="CDD" id="cd00338">
    <property type="entry name" value="Ser_Recombinase"/>
    <property type="match status" value="1"/>
</dbReference>
<dbReference type="SUPFAM" id="SSF53041">
    <property type="entry name" value="Resolvase-like"/>
    <property type="match status" value="1"/>
</dbReference>
<dbReference type="PANTHER" id="PTHR30461">
    <property type="entry name" value="DNA-INVERTASE FROM LAMBDOID PROPHAGE"/>
    <property type="match status" value="1"/>
</dbReference>
<dbReference type="STRING" id="561061.SAMN05660862_1015"/>
<proteinExistence type="predicted"/>
<gene>
    <name evidence="4" type="ORF">SAMN05660862_1015</name>
</gene>
<protein>
    <submittedName>
        <fullName evidence="4">Site-specific DNA recombinase</fullName>
    </submittedName>
</protein>
<dbReference type="InterPro" id="IPR038109">
    <property type="entry name" value="DNA_bind_recomb_sf"/>
</dbReference>
<feature type="domain" description="Resolvase/invertase-type recombinase catalytic" evidence="2">
    <location>
        <begin position="2"/>
        <end position="152"/>
    </location>
</feature>
<dbReference type="AlphaFoldDB" id="A0A1X7IMY9"/>